<dbReference type="AlphaFoldDB" id="A0A158PN15"/>
<dbReference type="InterPro" id="IPR000727">
    <property type="entry name" value="T_SNARE_dom"/>
</dbReference>
<evidence type="ECO:0000256" key="2">
    <source>
        <dbReference type="ARBA" id="ARBA00009063"/>
    </source>
</evidence>
<dbReference type="GO" id="GO:0005484">
    <property type="term" value="F:SNAP receptor activity"/>
    <property type="evidence" value="ECO:0007669"/>
    <property type="project" value="InterPro"/>
</dbReference>
<dbReference type="WBParaSite" id="ASIM_0001079901-mRNA-1">
    <property type="protein sequence ID" value="ASIM_0001079901-mRNA-1"/>
    <property type="gene ID" value="ASIM_0001079901"/>
</dbReference>
<dbReference type="EMBL" id="UYRR01030995">
    <property type="protein sequence ID" value="VDK42841.1"/>
    <property type="molecule type" value="Genomic_DNA"/>
</dbReference>
<organism evidence="9">
    <name type="scientific">Anisakis simplex</name>
    <name type="common">Herring worm</name>
    <dbReference type="NCBI Taxonomy" id="6269"/>
    <lineage>
        <taxon>Eukaryota</taxon>
        <taxon>Metazoa</taxon>
        <taxon>Ecdysozoa</taxon>
        <taxon>Nematoda</taxon>
        <taxon>Chromadorea</taxon>
        <taxon>Rhabditida</taxon>
        <taxon>Spirurina</taxon>
        <taxon>Ascaridomorpha</taxon>
        <taxon>Ascaridoidea</taxon>
        <taxon>Anisakidae</taxon>
        <taxon>Anisakis</taxon>
        <taxon>Anisakis simplex complex</taxon>
    </lineage>
</organism>
<evidence type="ECO:0000313" key="7">
    <source>
        <dbReference type="EMBL" id="VDK42841.1"/>
    </source>
</evidence>
<dbReference type="PANTHER" id="PTHR19957">
    <property type="entry name" value="SYNTAXIN"/>
    <property type="match status" value="1"/>
</dbReference>
<dbReference type="Pfam" id="PF00804">
    <property type="entry name" value="Syntaxin"/>
    <property type="match status" value="1"/>
</dbReference>
<keyword evidence="8" id="KW-1185">Reference proteome</keyword>
<dbReference type="SMART" id="SM00397">
    <property type="entry name" value="t_SNARE"/>
    <property type="match status" value="1"/>
</dbReference>
<dbReference type="GO" id="GO:0006886">
    <property type="term" value="P:intracellular protein transport"/>
    <property type="evidence" value="ECO:0007669"/>
    <property type="project" value="InterPro"/>
</dbReference>
<comment type="similarity">
    <text evidence="2 5">Belongs to the syntaxin family.</text>
</comment>
<dbReference type="GO" id="GO:0048278">
    <property type="term" value="P:vesicle docking"/>
    <property type="evidence" value="ECO:0007669"/>
    <property type="project" value="TreeGrafter"/>
</dbReference>
<reference evidence="9" key="1">
    <citation type="submission" date="2016-04" db="UniProtKB">
        <authorList>
            <consortium name="WormBaseParasite"/>
        </authorList>
    </citation>
    <scope>IDENTIFICATION</scope>
</reference>
<evidence type="ECO:0000313" key="9">
    <source>
        <dbReference type="WBParaSite" id="ASIM_0001079901-mRNA-1"/>
    </source>
</evidence>
<name>A0A158PN15_ANISI</name>
<dbReference type="PROSITE" id="PS00914">
    <property type="entry name" value="SYNTAXIN"/>
    <property type="match status" value="1"/>
</dbReference>
<evidence type="ECO:0000256" key="4">
    <source>
        <dbReference type="ARBA" id="ARBA00022775"/>
    </source>
</evidence>
<proteinExistence type="inferred from homology"/>
<dbReference type="GO" id="GO:0006906">
    <property type="term" value="P:vesicle fusion"/>
    <property type="evidence" value="ECO:0007669"/>
    <property type="project" value="TreeGrafter"/>
</dbReference>
<evidence type="ECO:0000259" key="6">
    <source>
        <dbReference type="PROSITE" id="PS50192"/>
    </source>
</evidence>
<gene>
    <name evidence="7" type="ORF">ASIM_LOCUS10357</name>
</gene>
<keyword evidence="3" id="KW-0813">Transport</keyword>
<reference evidence="7 8" key="2">
    <citation type="submission" date="2018-11" db="EMBL/GenBank/DDBJ databases">
        <authorList>
            <consortium name="Pathogen Informatics"/>
        </authorList>
    </citation>
    <scope>NUCLEOTIDE SEQUENCE [LARGE SCALE GENOMIC DNA]</scope>
</reference>
<dbReference type="SMART" id="SM00503">
    <property type="entry name" value="SynN"/>
    <property type="match status" value="1"/>
</dbReference>
<dbReference type="InterPro" id="IPR006011">
    <property type="entry name" value="Syntaxin_N"/>
</dbReference>
<dbReference type="GO" id="GO:0006836">
    <property type="term" value="P:neurotransmitter transport"/>
    <property type="evidence" value="ECO:0007669"/>
    <property type="project" value="UniProtKB-KW"/>
</dbReference>
<evidence type="ECO:0000256" key="3">
    <source>
        <dbReference type="ARBA" id="ARBA00022448"/>
    </source>
</evidence>
<dbReference type="GO" id="GO:0000149">
    <property type="term" value="F:SNARE binding"/>
    <property type="evidence" value="ECO:0007669"/>
    <property type="project" value="TreeGrafter"/>
</dbReference>
<dbReference type="GO" id="GO:0031201">
    <property type="term" value="C:SNARE complex"/>
    <property type="evidence" value="ECO:0007669"/>
    <property type="project" value="TreeGrafter"/>
</dbReference>
<evidence type="ECO:0000256" key="1">
    <source>
        <dbReference type="ARBA" id="ARBA00004211"/>
    </source>
</evidence>
<accession>A0A158PN15</accession>
<dbReference type="InterPro" id="IPR010989">
    <property type="entry name" value="SNARE"/>
</dbReference>
<dbReference type="GO" id="GO:0006887">
    <property type="term" value="P:exocytosis"/>
    <property type="evidence" value="ECO:0007669"/>
    <property type="project" value="TreeGrafter"/>
</dbReference>
<dbReference type="GO" id="GO:0012505">
    <property type="term" value="C:endomembrane system"/>
    <property type="evidence" value="ECO:0007669"/>
    <property type="project" value="TreeGrafter"/>
</dbReference>
<evidence type="ECO:0000313" key="8">
    <source>
        <dbReference type="Proteomes" id="UP000267096"/>
    </source>
</evidence>
<dbReference type="Gene3D" id="1.20.58.70">
    <property type="match status" value="1"/>
</dbReference>
<comment type="subcellular location">
    <subcellularLocation>
        <location evidence="1">Membrane</location>
        <topology evidence="1">Single-pass type IV membrane protein</topology>
    </subcellularLocation>
</comment>
<keyword evidence="4" id="KW-0532">Neurotransmitter transport</keyword>
<dbReference type="InterPro" id="IPR045242">
    <property type="entry name" value="Syntaxin"/>
</dbReference>
<dbReference type="GO" id="GO:0005886">
    <property type="term" value="C:plasma membrane"/>
    <property type="evidence" value="ECO:0007669"/>
    <property type="project" value="TreeGrafter"/>
</dbReference>
<dbReference type="Proteomes" id="UP000267096">
    <property type="component" value="Unassembled WGS sequence"/>
</dbReference>
<sequence length="291" mass="33623">MKDRLADLQREVNKGRTLSDLHDSITEQQQYSGANEEAALLSDDHWNNVEAFLSRVNAVLNDLHEMETIFEEIKIKHSQVLIEPGVHPDFTEELNRATELFKIKSYATQSAVKQMNMEVEKLKGDPKDLSVNGVDARIKRNQVMALTKKFQNLLLAFSQEQIRYKEKSKQKITSYLTLSGRNMPEEDIDKAIESGQLFDFTKGLILAERDKKALYDEVKSRHEDIVRLEASIRELHDLFQDMSMLLESQGEMLNHIERNVESAVEYATRAFTNVKQAKEFQASTRKKLINY</sequence>
<dbReference type="SUPFAM" id="SSF47661">
    <property type="entry name" value="t-snare proteins"/>
    <property type="match status" value="1"/>
</dbReference>
<dbReference type="InterPro" id="IPR006012">
    <property type="entry name" value="Syntaxin/epimorphin_CS"/>
</dbReference>
<dbReference type="OrthoDB" id="249087at2759"/>
<dbReference type="PANTHER" id="PTHR19957:SF408">
    <property type="entry name" value="SYNTAXIN-3-RELATED"/>
    <property type="match status" value="1"/>
</dbReference>
<feature type="domain" description="T-SNARE coiled-coil homology" evidence="6">
    <location>
        <begin position="215"/>
        <end position="277"/>
    </location>
</feature>
<protein>
    <submittedName>
        <fullName evidence="9">Syntaxin-4 (inferred by orthology to a human protein)</fullName>
    </submittedName>
</protein>
<dbReference type="PROSITE" id="PS50192">
    <property type="entry name" value="T_SNARE"/>
    <property type="match status" value="1"/>
</dbReference>
<evidence type="ECO:0000256" key="5">
    <source>
        <dbReference type="RuleBase" id="RU003858"/>
    </source>
</evidence>
<dbReference type="CDD" id="cd15848">
    <property type="entry name" value="SNARE_syntaxin1-like"/>
    <property type="match status" value="1"/>
</dbReference>